<evidence type="ECO:0000256" key="4">
    <source>
        <dbReference type="ARBA" id="ARBA00022438"/>
    </source>
</evidence>
<keyword evidence="5 11" id="KW-0963">Cytoplasm</keyword>
<comment type="caution">
    <text evidence="12">The sequence shown here is derived from an EMBL/GenBank/DDBJ whole genome shotgun (WGS) entry which is preliminary data.</text>
</comment>
<reference evidence="12 13" key="1">
    <citation type="submission" date="2024-07" db="EMBL/GenBank/DDBJ databases">
        <title>Section-level genome sequencing and comparative genomics of Aspergillus sections Usti and Cavernicolus.</title>
        <authorList>
            <consortium name="Lawrence Berkeley National Laboratory"/>
            <person name="Nybo J.L."/>
            <person name="Vesth T.C."/>
            <person name="Theobald S."/>
            <person name="Frisvad J.C."/>
            <person name="Larsen T.O."/>
            <person name="Kjaerboelling I."/>
            <person name="Rothschild-Mancinelli K."/>
            <person name="Lyhne E.K."/>
            <person name="Kogle M.E."/>
            <person name="Barry K."/>
            <person name="Clum A."/>
            <person name="Na H."/>
            <person name="Ledsgaard L."/>
            <person name="Lin J."/>
            <person name="Lipzen A."/>
            <person name="Kuo A."/>
            <person name="Riley R."/>
            <person name="Mondo S."/>
            <person name="Labutti K."/>
            <person name="Haridas S."/>
            <person name="Pangalinan J."/>
            <person name="Salamov A.A."/>
            <person name="Simmons B.A."/>
            <person name="Magnuson J.K."/>
            <person name="Chen J."/>
            <person name="Drula E."/>
            <person name="Henrissat B."/>
            <person name="Wiebenga A."/>
            <person name="Lubbers R.J."/>
            <person name="Gomes A.C."/>
            <person name="Macurrencykelacurrency M.R."/>
            <person name="Stajich J."/>
            <person name="Grigoriev I.V."/>
            <person name="Mortensen U.H."/>
            <person name="De Vries R.P."/>
            <person name="Baker S.E."/>
            <person name="Andersen M.R."/>
        </authorList>
    </citation>
    <scope>NUCLEOTIDE SEQUENCE [LARGE SCALE GENOMIC DNA]</scope>
    <source>
        <strain evidence="12 13">CBS 449.75</strain>
    </source>
</reference>
<dbReference type="Proteomes" id="UP001610432">
    <property type="component" value="Unassembled WGS sequence"/>
</dbReference>
<dbReference type="Pfam" id="PF03571">
    <property type="entry name" value="Peptidase_M49"/>
    <property type="match status" value="1"/>
</dbReference>
<evidence type="ECO:0000256" key="7">
    <source>
        <dbReference type="ARBA" id="ARBA00022723"/>
    </source>
</evidence>
<keyword evidence="8 11" id="KW-0378">Hydrolase</keyword>
<keyword evidence="4 11" id="KW-0031">Aminopeptidase</keyword>
<protein>
    <recommendedName>
        <fullName evidence="11">Dipeptidyl peptidase 3</fullName>
        <ecNumber evidence="11">3.4.14.4</ecNumber>
    </recommendedName>
    <alternativeName>
        <fullName evidence="11">Dipeptidyl aminopeptidase III</fullName>
    </alternativeName>
    <alternativeName>
        <fullName evidence="11">Dipeptidyl peptidase III</fullName>
    </alternativeName>
</protein>
<evidence type="ECO:0000256" key="10">
    <source>
        <dbReference type="ARBA" id="ARBA00023049"/>
    </source>
</evidence>
<evidence type="ECO:0000256" key="2">
    <source>
        <dbReference type="ARBA" id="ARBA00004496"/>
    </source>
</evidence>
<comment type="similarity">
    <text evidence="3 11">Belongs to the peptidase M49 family.</text>
</comment>
<organism evidence="12 13">
    <name type="scientific">Aspergillus lucknowensis</name>
    <dbReference type="NCBI Taxonomy" id="176173"/>
    <lineage>
        <taxon>Eukaryota</taxon>
        <taxon>Fungi</taxon>
        <taxon>Dikarya</taxon>
        <taxon>Ascomycota</taxon>
        <taxon>Pezizomycotina</taxon>
        <taxon>Eurotiomycetes</taxon>
        <taxon>Eurotiomycetidae</taxon>
        <taxon>Eurotiales</taxon>
        <taxon>Aspergillaceae</taxon>
        <taxon>Aspergillus</taxon>
        <taxon>Aspergillus subgen. Nidulantes</taxon>
    </lineage>
</organism>
<proteinExistence type="inferred from homology"/>
<dbReference type="Gene3D" id="3.30.540.30">
    <property type="match status" value="3"/>
</dbReference>
<evidence type="ECO:0000256" key="9">
    <source>
        <dbReference type="ARBA" id="ARBA00022833"/>
    </source>
</evidence>
<dbReference type="InterPro" id="IPR005317">
    <property type="entry name" value="Dipeptidyl-peptase3"/>
</dbReference>
<gene>
    <name evidence="12" type="ORF">BJX67DRAFT_382717</name>
</gene>
<keyword evidence="6 11" id="KW-0645">Protease</keyword>
<keyword evidence="13" id="KW-1185">Reference proteome</keyword>
<sequence>MDVPVVLQLSVASAFNGLTKQEKLYAHYMAKAAWRGTRIILRQVSPEANGILDFILALYRSCKGDWERLATTANIAPEELEKFLDYAALFLSNNGNYFGSGDQKFVPDISKEYLTKLASSHSPARKLLAHILDEMYQMPPHGLGSPSPLYQTTYYLGDDCLGSQDDISSISKLMEDQSLHPENTRLHRYQESGFDCYDILQASVDESTVTFNNNGQPWLSNKIIRLVRGDHEQELEQICKCLRRASKYASNPAQKQVLQYTMDSFLLGDLELYRSAQKIWVTDKAPSVETVLGFVEPYRDPLGVRAEFEGIVGIPDPIATERLKKLASVADTFVSKLPWVDGDANGKGPFERDIFDPPEFSSAHILAYCSSNIFPGINLPNYNDIRQEVGYKNIIFSNRMVAEKARTRGLHMVSESEQEKYRNHRFHSYYIWVVLHEILGHGTGKFLAEVSEDRYNFDPRNPPLNPLTGSPVDCWYGVGQTWTGVFGDLATTVDECRAELVGAYLIDEPGILALFGYTEESDIKPGDLIYNMYLQLGVDGLRGLANYDPVTQNWGQAHSRAHYAIFRHLLRDSDDLYAVYCDHQTRKLTVQVDRRNTLQKGKPSLGRMLLKLHIYRCTADISNCREFYEALSNVDDEALRWREVVVDHKDPPLAFCQANTYLHGQDVKLKEYEPTTRGVIQSWAEREIL</sequence>
<dbReference type="RefSeq" id="XP_070884465.1">
    <property type="nucleotide sequence ID" value="XM_071033292.1"/>
</dbReference>
<dbReference type="GeneID" id="98148364"/>
<comment type="cofactor">
    <cofactor evidence="11">
        <name>Zn(2+)</name>
        <dbReference type="ChEBI" id="CHEBI:29105"/>
    </cofactor>
    <text evidence="11">Binds 1 zinc ion per subunit.</text>
</comment>
<dbReference type="EC" id="3.4.14.4" evidence="11"/>
<keyword evidence="9 11" id="KW-0862">Zinc</keyword>
<name>A0ABR4LLT9_9EURO</name>
<evidence type="ECO:0000256" key="8">
    <source>
        <dbReference type="ARBA" id="ARBA00022801"/>
    </source>
</evidence>
<dbReference type="InterPro" id="IPR039461">
    <property type="entry name" value="Peptidase_M49"/>
</dbReference>
<dbReference type="PANTHER" id="PTHR23422">
    <property type="entry name" value="DIPEPTIDYL PEPTIDASE III-RELATED"/>
    <property type="match status" value="1"/>
</dbReference>
<evidence type="ECO:0000256" key="11">
    <source>
        <dbReference type="PIRNR" id="PIRNR007828"/>
    </source>
</evidence>
<dbReference type="PANTHER" id="PTHR23422:SF11">
    <property type="entry name" value="DIPEPTIDYL PEPTIDASE 3"/>
    <property type="match status" value="1"/>
</dbReference>
<evidence type="ECO:0000313" key="13">
    <source>
        <dbReference type="Proteomes" id="UP001610432"/>
    </source>
</evidence>
<accession>A0ABR4LLT9</accession>
<keyword evidence="10 11" id="KW-0482">Metalloprotease</keyword>
<evidence type="ECO:0000256" key="3">
    <source>
        <dbReference type="ARBA" id="ARBA00010200"/>
    </source>
</evidence>
<comment type="subcellular location">
    <subcellularLocation>
        <location evidence="2">Cytoplasm</location>
    </subcellularLocation>
</comment>
<evidence type="ECO:0000256" key="6">
    <source>
        <dbReference type="ARBA" id="ARBA00022670"/>
    </source>
</evidence>
<evidence type="ECO:0000313" key="12">
    <source>
        <dbReference type="EMBL" id="KAL2865486.1"/>
    </source>
</evidence>
<dbReference type="EMBL" id="JBFXLQ010000031">
    <property type="protein sequence ID" value="KAL2865486.1"/>
    <property type="molecule type" value="Genomic_DNA"/>
</dbReference>
<dbReference type="PIRSF" id="PIRSF007828">
    <property type="entry name" value="Dipeptidyl-peptidase_III"/>
    <property type="match status" value="1"/>
</dbReference>
<keyword evidence="7 11" id="KW-0479">Metal-binding</keyword>
<comment type="catalytic activity">
    <reaction evidence="1 11">
        <text>Release of an N-terminal dipeptide from a peptide comprising four or more residues, with broad specificity. Also acts on dipeptidyl 2-naphthylamides.</text>
        <dbReference type="EC" id="3.4.14.4"/>
    </reaction>
</comment>
<evidence type="ECO:0000256" key="1">
    <source>
        <dbReference type="ARBA" id="ARBA00001336"/>
    </source>
</evidence>
<evidence type="ECO:0000256" key="5">
    <source>
        <dbReference type="ARBA" id="ARBA00022490"/>
    </source>
</evidence>